<dbReference type="InterPro" id="IPR036390">
    <property type="entry name" value="WH_DNA-bd_sf"/>
</dbReference>
<feature type="domain" description="Rhodanese" evidence="1">
    <location>
        <begin position="131"/>
        <end position="219"/>
    </location>
</feature>
<dbReference type="InterPro" id="IPR036873">
    <property type="entry name" value="Rhodanese-like_dom_sf"/>
</dbReference>
<comment type="caution">
    <text evidence="3">The sequence shown here is derived from an EMBL/GenBank/DDBJ whole genome shotgun (WGS) entry which is preliminary data.</text>
</comment>
<name>A0A0E3BHL4_9BURK</name>
<dbReference type="InterPro" id="IPR036388">
    <property type="entry name" value="WH-like_DNA-bd_sf"/>
</dbReference>
<dbReference type="PANTHER" id="PTHR43031:SF1">
    <property type="entry name" value="PYRIDINE NUCLEOTIDE-DISULPHIDE OXIDOREDUCTASE"/>
    <property type="match status" value="1"/>
</dbReference>
<dbReference type="PROSITE" id="PS50987">
    <property type="entry name" value="HTH_ARSR_2"/>
    <property type="match status" value="1"/>
</dbReference>
<dbReference type="Pfam" id="PF01022">
    <property type="entry name" value="HTH_5"/>
    <property type="match status" value="1"/>
</dbReference>
<dbReference type="SUPFAM" id="SSF46785">
    <property type="entry name" value="Winged helix' DNA-binding domain"/>
    <property type="match status" value="1"/>
</dbReference>
<dbReference type="SMART" id="SM00418">
    <property type="entry name" value="HTH_ARSR"/>
    <property type="match status" value="1"/>
</dbReference>
<dbReference type="Gene3D" id="1.10.10.10">
    <property type="entry name" value="Winged helix-like DNA-binding domain superfamily/Winged helix DNA-binding domain"/>
    <property type="match status" value="1"/>
</dbReference>
<dbReference type="EMBL" id="AWTN01000102">
    <property type="protein sequence ID" value="KGG88929.1"/>
    <property type="molecule type" value="Genomic_DNA"/>
</dbReference>
<dbReference type="SMART" id="SM00450">
    <property type="entry name" value="RHOD"/>
    <property type="match status" value="1"/>
</dbReference>
<dbReference type="PANTHER" id="PTHR43031">
    <property type="entry name" value="FAD-DEPENDENT OXIDOREDUCTASE"/>
    <property type="match status" value="1"/>
</dbReference>
<evidence type="ECO:0000313" key="4">
    <source>
        <dbReference type="Proteomes" id="UP000029567"/>
    </source>
</evidence>
<dbReference type="RefSeq" id="WP_034381168.1">
    <property type="nucleotide sequence ID" value="NZ_AWTN01000102.1"/>
</dbReference>
<dbReference type="PRINTS" id="PR00778">
    <property type="entry name" value="HTHARSR"/>
</dbReference>
<evidence type="ECO:0000259" key="2">
    <source>
        <dbReference type="PROSITE" id="PS50987"/>
    </source>
</evidence>
<dbReference type="NCBIfam" id="NF033788">
    <property type="entry name" value="HTH_metalloreg"/>
    <property type="match status" value="1"/>
</dbReference>
<dbReference type="GO" id="GO:0003700">
    <property type="term" value="F:DNA-binding transcription factor activity"/>
    <property type="evidence" value="ECO:0007669"/>
    <property type="project" value="InterPro"/>
</dbReference>
<reference evidence="3 4" key="1">
    <citation type="submission" date="2013-09" db="EMBL/GenBank/DDBJ databases">
        <title>High correlation between genotypes and phenotypes of environmental bacteria Comamonas testosteroni strains.</title>
        <authorList>
            <person name="Liu L."/>
            <person name="Zhu W."/>
            <person name="Xia X."/>
            <person name="Xu B."/>
            <person name="Luo M."/>
            <person name="Wang G."/>
        </authorList>
    </citation>
    <scope>NUCLEOTIDE SEQUENCE [LARGE SCALE GENOMIC DNA]</scope>
    <source>
        <strain evidence="3 4">JL14</strain>
    </source>
</reference>
<proteinExistence type="predicted"/>
<feature type="domain" description="HTH arsR-type" evidence="2">
    <location>
        <begin position="8"/>
        <end position="102"/>
    </location>
</feature>
<dbReference type="Gene3D" id="3.40.250.10">
    <property type="entry name" value="Rhodanese-like domain"/>
    <property type="match status" value="1"/>
</dbReference>
<dbReference type="InterPro" id="IPR011991">
    <property type="entry name" value="ArsR-like_HTH"/>
</dbReference>
<dbReference type="PROSITE" id="PS50206">
    <property type="entry name" value="RHODANESE_3"/>
    <property type="match status" value="1"/>
</dbReference>
<dbReference type="InterPro" id="IPR001763">
    <property type="entry name" value="Rhodanese-like_dom"/>
</dbReference>
<evidence type="ECO:0000259" key="1">
    <source>
        <dbReference type="PROSITE" id="PS50206"/>
    </source>
</evidence>
<dbReference type="Pfam" id="PF00581">
    <property type="entry name" value="Rhodanese"/>
    <property type="match status" value="1"/>
</dbReference>
<dbReference type="CDD" id="cd00090">
    <property type="entry name" value="HTH_ARSR"/>
    <property type="match status" value="1"/>
</dbReference>
<accession>A0A0E3BHL4</accession>
<protein>
    <submittedName>
        <fullName evidence="3">ArsR family transcriptional regulator</fullName>
    </submittedName>
</protein>
<gene>
    <name evidence="3" type="ORF">P245_17525</name>
</gene>
<organism evidence="3 4">
    <name type="scientific">Comamonas thiooxydans</name>
    <dbReference type="NCBI Taxonomy" id="363952"/>
    <lineage>
        <taxon>Bacteria</taxon>
        <taxon>Pseudomonadati</taxon>
        <taxon>Pseudomonadota</taxon>
        <taxon>Betaproteobacteria</taxon>
        <taxon>Burkholderiales</taxon>
        <taxon>Comamonadaceae</taxon>
        <taxon>Comamonas</taxon>
    </lineage>
</organism>
<dbReference type="InterPro" id="IPR050229">
    <property type="entry name" value="GlpE_sulfurtransferase"/>
</dbReference>
<dbReference type="SUPFAM" id="SSF52821">
    <property type="entry name" value="Rhodanese/Cell cycle control phosphatase"/>
    <property type="match status" value="1"/>
</dbReference>
<evidence type="ECO:0000313" key="3">
    <source>
        <dbReference type="EMBL" id="KGG88929.1"/>
    </source>
</evidence>
<dbReference type="Proteomes" id="UP000029567">
    <property type="component" value="Unassembled WGS sequence"/>
</dbReference>
<sequence length="223" mass="24676">MDNHTSPTGPSVLAQFAEIAKTLGNPQRLVLLEQLSQREMAVERLAELSQLSIANTSQHLQTLKRGGFVTARRQGKQMLYQLGQGPLTEVLASLRNYAEFQRNELHKTFSQDFQPLKLEAITVAELHRRMGAQNVTLVDVRPEAEFAEAHIPGSVNIPIAELQSQMEKLPKTEIVAYCRDPYCISSTQAVELLLSQGYQAQRLIGGVPEWEQAGLVLAKGSTG</sequence>
<dbReference type="AlphaFoldDB" id="A0A0E3BHL4"/>
<dbReference type="InterPro" id="IPR001845">
    <property type="entry name" value="HTH_ArsR_DNA-bd_dom"/>
</dbReference>
<dbReference type="CDD" id="cd00158">
    <property type="entry name" value="RHOD"/>
    <property type="match status" value="1"/>
</dbReference>